<organism evidence="2 3">
    <name type="scientific">Massilia forsythiae</name>
    <dbReference type="NCBI Taxonomy" id="2728020"/>
    <lineage>
        <taxon>Bacteria</taxon>
        <taxon>Pseudomonadati</taxon>
        <taxon>Pseudomonadota</taxon>
        <taxon>Betaproteobacteria</taxon>
        <taxon>Burkholderiales</taxon>
        <taxon>Oxalobacteraceae</taxon>
        <taxon>Telluria group</taxon>
        <taxon>Massilia</taxon>
    </lineage>
</organism>
<evidence type="ECO:0000313" key="2">
    <source>
        <dbReference type="EMBL" id="QJE02831.1"/>
    </source>
</evidence>
<keyword evidence="1" id="KW-0472">Membrane</keyword>
<gene>
    <name evidence="2" type="ORF">HH212_24810</name>
</gene>
<keyword evidence="1" id="KW-1133">Transmembrane helix</keyword>
<dbReference type="AlphaFoldDB" id="A0A7Z2ZUM4"/>
<evidence type="ECO:0000256" key="1">
    <source>
        <dbReference type="SAM" id="Phobius"/>
    </source>
</evidence>
<feature type="transmembrane region" description="Helical" evidence="1">
    <location>
        <begin position="21"/>
        <end position="44"/>
    </location>
</feature>
<dbReference type="KEGG" id="mfy:HH212_24810"/>
<evidence type="ECO:0000313" key="3">
    <source>
        <dbReference type="Proteomes" id="UP000502415"/>
    </source>
</evidence>
<accession>A0A7Z2ZUM4</accession>
<keyword evidence="3" id="KW-1185">Reference proteome</keyword>
<dbReference type="RefSeq" id="WP_170204912.1">
    <property type="nucleotide sequence ID" value="NZ_CP051685.1"/>
</dbReference>
<dbReference type="Proteomes" id="UP000502415">
    <property type="component" value="Chromosome"/>
</dbReference>
<reference evidence="2 3" key="1">
    <citation type="submission" date="2020-04" db="EMBL/GenBank/DDBJ databases">
        <title>Genome sequencing of novel species.</title>
        <authorList>
            <person name="Heo J."/>
            <person name="Kim S.-J."/>
            <person name="Kim J.-S."/>
            <person name="Hong S.-B."/>
            <person name="Kwon S.-W."/>
        </authorList>
    </citation>
    <scope>NUCLEOTIDE SEQUENCE [LARGE SCALE GENOMIC DNA]</scope>
    <source>
        <strain evidence="2 3">GN2-R2</strain>
    </source>
</reference>
<dbReference type="EMBL" id="CP051685">
    <property type="protein sequence ID" value="QJE02831.1"/>
    <property type="molecule type" value="Genomic_DNA"/>
</dbReference>
<protein>
    <submittedName>
        <fullName evidence="2">Pilus assembly protein</fullName>
    </submittedName>
</protein>
<proteinExistence type="predicted"/>
<name>A0A7Z2ZUM4_9BURK</name>
<keyword evidence="1" id="KW-0812">Transmembrane</keyword>
<sequence length="290" mass="31748">MKSFSILRIRRPSCKRKANGQALVEFLVGGIFFLVPLFLAMVVIGKLADVRHTANMAGRYAAWERTVWYDNGSTRFAQLNAPNQKSDREIGNEIAVRMLNDRSQPTTVIKQSDRNASTFANGVDPMWRDNANVAYLDRYDQLGSAINNSRPTNDIAGRAVGLLETVSIPGVVSIVPPLPTDTLAIANVRLEEIGKRSTAYQRLWPRDSVWRDQWNGLNFTGKGAILSNTWAANGSVSTTAMVQEAVPMAKGLGNYAGNAAVLSMRAWNLNGPSADFGKVAPDVVPADRLR</sequence>